<proteinExistence type="predicted"/>
<keyword evidence="1" id="KW-0732">Signal</keyword>
<dbReference type="OrthoDB" id="439917at2759"/>
<name>A0A0C3NVF6_PHLG1</name>
<keyword evidence="3" id="KW-1185">Reference proteome</keyword>
<evidence type="ECO:0000256" key="1">
    <source>
        <dbReference type="SAM" id="SignalP"/>
    </source>
</evidence>
<feature type="signal peptide" evidence="1">
    <location>
        <begin position="1"/>
        <end position="23"/>
    </location>
</feature>
<dbReference type="Proteomes" id="UP000053257">
    <property type="component" value="Unassembled WGS sequence"/>
</dbReference>
<sequence>MRSFTLILALLLSQLLAFVPALARPRNAYRSPTPTLAGPAAELIAARQHHAPRALLDVCAYIGADVGLGIDLLGIDLKDLLDLQICLCLSALPLTLDANAQVKVLGDKYGMDLVNVVLRLLINTVPSSKHCTYPDNCTPSCEQTEPCGFHCKPPYVKQGNQCVCPAPYVSCNGQCLPPGTPCGSAVPKPPYYRRSLTNRGTEFRI</sequence>
<organism evidence="2 3">
    <name type="scientific">Phlebiopsis gigantea (strain 11061_1 CR5-6)</name>
    <name type="common">White-rot fungus</name>
    <name type="synonym">Peniophora gigantea</name>
    <dbReference type="NCBI Taxonomy" id="745531"/>
    <lineage>
        <taxon>Eukaryota</taxon>
        <taxon>Fungi</taxon>
        <taxon>Dikarya</taxon>
        <taxon>Basidiomycota</taxon>
        <taxon>Agaricomycotina</taxon>
        <taxon>Agaricomycetes</taxon>
        <taxon>Polyporales</taxon>
        <taxon>Phanerochaetaceae</taxon>
        <taxon>Phlebiopsis</taxon>
    </lineage>
</organism>
<evidence type="ECO:0000313" key="3">
    <source>
        <dbReference type="Proteomes" id="UP000053257"/>
    </source>
</evidence>
<feature type="chain" id="PRO_5002167784" evidence="1">
    <location>
        <begin position="24"/>
        <end position="205"/>
    </location>
</feature>
<dbReference type="EMBL" id="KN840467">
    <property type="protein sequence ID" value="KIP09334.1"/>
    <property type="molecule type" value="Genomic_DNA"/>
</dbReference>
<accession>A0A0C3NVF6</accession>
<gene>
    <name evidence="2" type="ORF">PHLGIDRAFT_116431</name>
</gene>
<evidence type="ECO:0000313" key="2">
    <source>
        <dbReference type="EMBL" id="KIP09334.1"/>
    </source>
</evidence>
<protein>
    <submittedName>
        <fullName evidence="2">Uncharacterized protein</fullName>
    </submittedName>
</protein>
<dbReference type="STRING" id="745531.A0A0C3NVF6"/>
<reference evidence="2 3" key="1">
    <citation type="journal article" date="2014" name="PLoS Genet.">
        <title>Analysis of the Phlebiopsis gigantea genome, transcriptome and secretome provides insight into its pioneer colonization strategies of wood.</title>
        <authorList>
            <person name="Hori C."/>
            <person name="Ishida T."/>
            <person name="Igarashi K."/>
            <person name="Samejima M."/>
            <person name="Suzuki H."/>
            <person name="Master E."/>
            <person name="Ferreira P."/>
            <person name="Ruiz-Duenas F.J."/>
            <person name="Held B."/>
            <person name="Canessa P."/>
            <person name="Larrondo L.F."/>
            <person name="Schmoll M."/>
            <person name="Druzhinina I.S."/>
            <person name="Kubicek C.P."/>
            <person name="Gaskell J.A."/>
            <person name="Kersten P."/>
            <person name="St John F."/>
            <person name="Glasner J."/>
            <person name="Sabat G."/>
            <person name="Splinter BonDurant S."/>
            <person name="Syed K."/>
            <person name="Yadav J."/>
            <person name="Mgbeahuruike A.C."/>
            <person name="Kovalchuk A."/>
            <person name="Asiegbu F.O."/>
            <person name="Lackner G."/>
            <person name="Hoffmeister D."/>
            <person name="Rencoret J."/>
            <person name="Gutierrez A."/>
            <person name="Sun H."/>
            <person name="Lindquist E."/>
            <person name="Barry K."/>
            <person name="Riley R."/>
            <person name="Grigoriev I.V."/>
            <person name="Henrissat B."/>
            <person name="Kues U."/>
            <person name="Berka R.M."/>
            <person name="Martinez A.T."/>
            <person name="Covert S.F."/>
            <person name="Blanchette R.A."/>
            <person name="Cullen D."/>
        </authorList>
    </citation>
    <scope>NUCLEOTIDE SEQUENCE [LARGE SCALE GENOMIC DNA]</scope>
    <source>
        <strain evidence="2 3">11061_1 CR5-6</strain>
    </source>
</reference>
<dbReference type="AlphaFoldDB" id="A0A0C3NVF6"/>
<dbReference type="HOGENOM" id="CLU_1337931_0_0_1"/>